<keyword evidence="2" id="KW-1133">Transmembrane helix</keyword>
<feature type="non-terminal residue" evidence="5">
    <location>
        <position position="1361"/>
    </location>
</feature>
<feature type="compositionally biased region" description="Basic and acidic residues" evidence="1">
    <location>
        <begin position="49"/>
        <end position="63"/>
    </location>
</feature>
<dbReference type="PROSITE" id="PS51820">
    <property type="entry name" value="PA14"/>
    <property type="match status" value="1"/>
</dbReference>
<comment type="caution">
    <text evidence="5">The sequence shown here is derived from an EMBL/GenBank/DDBJ whole genome shotgun (WGS) entry which is preliminary data.</text>
</comment>
<dbReference type="InterPro" id="IPR055382">
    <property type="entry name" value="DUF7601"/>
</dbReference>
<evidence type="ECO:0000313" key="5">
    <source>
        <dbReference type="EMBL" id="HJD41389.1"/>
    </source>
</evidence>
<protein>
    <recommendedName>
        <fullName evidence="4">PA14 domain-containing protein</fullName>
    </recommendedName>
</protein>
<keyword evidence="2" id="KW-0472">Membrane</keyword>
<dbReference type="Gene3D" id="2.60.40.10">
    <property type="entry name" value="Immunoglobulins"/>
    <property type="match status" value="3"/>
</dbReference>
<feature type="compositionally biased region" description="Acidic residues" evidence="1">
    <location>
        <begin position="64"/>
        <end position="74"/>
    </location>
</feature>
<feature type="region of interest" description="Disordered" evidence="1">
    <location>
        <begin position="26"/>
        <end position="117"/>
    </location>
</feature>
<evidence type="ECO:0000259" key="4">
    <source>
        <dbReference type="PROSITE" id="PS51820"/>
    </source>
</evidence>
<organism evidence="5 6">
    <name type="scientific">Candidatus Mediterraneibacter quadrami</name>
    <dbReference type="NCBI Taxonomy" id="2838684"/>
    <lineage>
        <taxon>Bacteria</taxon>
        <taxon>Bacillati</taxon>
        <taxon>Bacillota</taxon>
        <taxon>Clostridia</taxon>
        <taxon>Lachnospirales</taxon>
        <taxon>Lachnospiraceae</taxon>
        <taxon>Mediterraneibacter</taxon>
    </lineage>
</organism>
<keyword evidence="3" id="KW-0732">Signal</keyword>
<name>A0A9D2U6T3_9FIRM</name>
<evidence type="ECO:0000256" key="1">
    <source>
        <dbReference type="SAM" id="MobiDB-lite"/>
    </source>
</evidence>
<feature type="region of interest" description="Disordered" evidence="1">
    <location>
        <begin position="1279"/>
        <end position="1304"/>
    </location>
</feature>
<reference evidence="5" key="1">
    <citation type="journal article" date="2021" name="PeerJ">
        <title>Extensive microbial diversity within the chicken gut microbiome revealed by metagenomics and culture.</title>
        <authorList>
            <person name="Gilroy R."/>
            <person name="Ravi A."/>
            <person name="Getino M."/>
            <person name="Pursley I."/>
            <person name="Horton D.L."/>
            <person name="Alikhan N.F."/>
            <person name="Baker D."/>
            <person name="Gharbi K."/>
            <person name="Hall N."/>
            <person name="Watson M."/>
            <person name="Adriaenssens E.M."/>
            <person name="Foster-Nyarko E."/>
            <person name="Jarju S."/>
            <person name="Secka A."/>
            <person name="Antonio M."/>
            <person name="Oren A."/>
            <person name="Chaudhuri R.R."/>
            <person name="La Ragione R."/>
            <person name="Hildebrand F."/>
            <person name="Pallen M.J."/>
        </authorList>
    </citation>
    <scope>NUCLEOTIDE SEQUENCE</scope>
    <source>
        <strain evidence="5">ChiBcec15-3976</strain>
    </source>
</reference>
<proteinExistence type="predicted"/>
<dbReference type="InterPro" id="IPR013783">
    <property type="entry name" value="Ig-like_fold"/>
</dbReference>
<feature type="transmembrane region" description="Helical" evidence="2">
    <location>
        <begin position="1329"/>
        <end position="1351"/>
    </location>
</feature>
<feature type="compositionally biased region" description="Acidic residues" evidence="1">
    <location>
        <begin position="102"/>
        <end position="113"/>
    </location>
</feature>
<feature type="region of interest" description="Disordered" evidence="1">
    <location>
        <begin position="1107"/>
        <end position="1130"/>
    </location>
</feature>
<reference evidence="5" key="2">
    <citation type="submission" date="2021-04" db="EMBL/GenBank/DDBJ databases">
        <authorList>
            <person name="Gilroy R."/>
        </authorList>
    </citation>
    <scope>NUCLEOTIDE SEQUENCE</scope>
    <source>
        <strain evidence="5">ChiBcec15-3976</strain>
    </source>
</reference>
<sequence>MFKKRGRIFAGILAVMLAFSSGGISALADEPGQAEEQSAQTPEENEQTEEVKETEDIKETEEIKEVEETEEIEETTTRTETDEEDNLQETDNVRDLVVSETENTETENTETDSIETYSASPENLENAKVQGEAPQGTTINLFDYWQDTQNASDVEDSQDPTSLTSGINADAALKFGKGMNTKTDLSPEYLNAWTGSEAVRQGIVKRVLTDGYPELTSEASSSETGKDLSYLFSPSVEHEGKESYPGAEGLLQMDEDGYYYYDSKQTFAEYDKGTGKFNLYEGSYWSNKNDANVGGAVLAAGSSPDGQFFPFNKAETVYTNGSDDGVKLDSSINSVNASINHYFGMTMSTRFFQQNEGKTTDGTPITYEFAGDDDVWVFIDDVLVADLGGIHDRATLKIDFSTGKIVINDGNRQGESSTLKEQFEAAGKNVSGSEWRDDTFADGTYHTLSFFYLERGNTDSNLYLKFNLVTILESGVIKVDQAGKKIPGAEFALYKATDDSYTYDDKADLICSGTTDPAGELIFRNPEDGRPISLSDIYDDGKVTNLILKETTVPDGYRSAGDMKLKFMETRNKEVFLLSDNHWDTGAYAMAKVTATTDSAEIQLLNSEQNVIKLDEAEGTLFAVVMQRQDMKVDVTDKDNWRPVYGDPLDGWHVVQEENGGVMEAVLEAARANPYIFKHPQKNSELYTADIENLPGDIRKYYYVLNEADREKAEYTVGYYYTEAATLDKATSANTCRVDSTKFGRNFSANLYVPNVQNNLFVQKLDDDGVPVSAGADKSGSAEFTLYPQNNVDIGNDGTYTVINTKGNLTANTSDMKTPLPLTGGAIFERIPNGNYYLIETEAPDGYQKSTDIVKVVVDNTGIYADAGDENDDITVERGVGSIVHSMIQFAADDDVDKTLHDIKTKLYTADGTTDPPEYNADSWVQDKKEIHFQFQGDDTLNYRTQESGGEDYGYYTIDAGWSKLKVLQCIEHASTDRKQILGEQDLTQLFSRTVIVQVKNESIGQLTIHKEVVNNTGVNVSEPDGGFSFTLTGTKEDNSELGGTLNAVRTSGGSTQTLTSTNEKITFTNGKARVSLKDDESLTLKGLPAGARMYVKEDTYSDYKTTYKVGTDSGQPGQTEETEDPPSVMIQENTPHTVEVTNTCHLEGDFTFTKIERTGEGEQAEDKPLSDAVFAVYKLECMPPGSPSGDAGHDHKDKLIEIENPATGALAEGETCWELVGSPVTSGTDGTVVIKDIPVLAAIQEYRLVELKAPPGFTRPQGQWKLEYDADGKKFIPVTGTTGDPNSASVGNPPAIEEASEDGTTTTYKIRNYRPGELPFSGNTGIRMFLLLGGGLMLLGAAGGCGWYVHRRRRTVRRRR</sequence>
<feature type="domain" description="PA14" evidence="4">
    <location>
        <begin position="299"/>
        <end position="480"/>
    </location>
</feature>
<dbReference type="Gene3D" id="2.60.40.1140">
    <property type="entry name" value="Collagen-binding surface protein Cna, B-type domain"/>
    <property type="match status" value="1"/>
</dbReference>
<dbReference type="Proteomes" id="UP000823909">
    <property type="component" value="Unassembled WGS sequence"/>
</dbReference>
<dbReference type="Pfam" id="PF24547">
    <property type="entry name" value="DUF7601"/>
    <property type="match status" value="1"/>
</dbReference>
<feature type="signal peptide" evidence="3">
    <location>
        <begin position="1"/>
        <end position="28"/>
    </location>
</feature>
<feature type="chain" id="PRO_5039323282" description="PA14 domain-containing protein" evidence="3">
    <location>
        <begin position="29"/>
        <end position="1361"/>
    </location>
</feature>
<dbReference type="EMBL" id="DWUU01000001">
    <property type="protein sequence ID" value="HJD41389.1"/>
    <property type="molecule type" value="Genomic_DNA"/>
</dbReference>
<evidence type="ECO:0000256" key="2">
    <source>
        <dbReference type="SAM" id="Phobius"/>
    </source>
</evidence>
<accession>A0A9D2U6T3</accession>
<dbReference type="Pfam" id="PF17802">
    <property type="entry name" value="SpaA"/>
    <property type="match status" value="2"/>
</dbReference>
<evidence type="ECO:0000256" key="3">
    <source>
        <dbReference type="SAM" id="SignalP"/>
    </source>
</evidence>
<keyword evidence="2" id="KW-0812">Transmembrane</keyword>
<feature type="compositionally biased region" description="Polar residues" evidence="1">
    <location>
        <begin position="1280"/>
        <end position="1291"/>
    </location>
</feature>
<dbReference type="InterPro" id="IPR037524">
    <property type="entry name" value="PA14/GLEYA"/>
</dbReference>
<evidence type="ECO:0000313" key="6">
    <source>
        <dbReference type="Proteomes" id="UP000823909"/>
    </source>
</evidence>
<gene>
    <name evidence="5" type="ORF">H9910_00035</name>
</gene>
<dbReference type="InterPro" id="IPR041033">
    <property type="entry name" value="SpaA_PFL_dom_1"/>
</dbReference>